<reference evidence="5 6" key="1">
    <citation type="submission" date="2023-03" db="EMBL/GenBank/DDBJ databases">
        <title>Bacillus Genome Sequencing.</title>
        <authorList>
            <person name="Dunlap C."/>
        </authorList>
    </citation>
    <scope>NUCLEOTIDE SEQUENCE [LARGE SCALE GENOMIC DNA]</scope>
    <source>
        <strain evidence="5 6">NRS-52</strain>
    </source>
</reference>
<protein>
    <submittedName>
        <fullName evidence="5">Type III polyketide synthase</fullName>
    </submittedName>
</protein>
<dbReference type="InterPro" id="IPR016039">
    <property type="entry name" value="Thiolase-like"/>
</dbReference>
<proteinExistence type="inferred from homology"/>
<dbReference type="InterPro" id="IPR012328">
    <property type="entry name" value="Chalcone/stilbene_synt_C"/>
</dbReference>
<dbReference type="PIRSF" id="PIRSF000451">
    <property type="entry name" value="PKS_III"/>
    <property type="match status" value="1"/>
</dbReference>
<feature type="domain" description="Chalcone/stilbene synthase N-terminal" evidence="3">
    <location>
        <begin position="9"/>
        <end position="219"/>
    </location>
</feature>
<dbReference type="PANTHER" id="PTHR11877">
    <property type="entry name" value="HYDROXYMETHYLGLUTARYL-COA SYNTHASE"/>
    <property type="match status" value="1"/>
</dbReference>
<dbReference type="InterPro" id="IPR011141">
    <property type="entry name" value="Polyketide_synthase_type-III"/>
</dbReference>
<comment type="similarity">
    <text evidence="1">Belongs to the thiolase-like superfamily. Chalcone/stilbene synthases family.</text>
</comment>
<dbReference type="InterPro" id="IPR001099">
    <property type="entry name" value="Chalcone/stilbene_synt_N"/>
</dbReference>
<gene>
    <name evidence="5" type="ORF">P9847_03465</name>
</gene>
<evidence type="ECO:0000256" key="1">
    <source>
        <dbReference type="ARBA" id="ARBA00005531"/>
    </source>
</evidence>
<sequence length="387" mass="42209">MTYSTLPASAGIIGIGTSLPRFKLEQDEVFQRIEASCTQDSDIMRWARRIFRQCGVDTRYTCEPDFLEPAGDCRYLPGHEEREVPSTSERMRIYERESVPLAAQAAREALEDAGLQSSSITHLITVSCTGQFLPGLDSILIKDLGLSPRINRIPLTFQGCHAGLKAVQLAKSLVESADSHHVLVVCVELCTIHFQPPASREALFGASFFGDGASACIISKVSPGQKHVFQLGDGHAVLVPDSDAEMIWRVGDHGFDLYLSPAIPKLLKSFVGEEVGHLIGQESLPFLWAIHPGGRGIVDAVQDIFGLSDDQVSYSRSILKEFGNLSSATILFVLKRMRANLIDQGVSYAEGISLAFGPGLTAELLCFSYVQSISNDQMADKEKAAYV</sequence>
<dbReference type="Pfam" id="PF00195">
    <property type="entry name" value="Chal_sti_synt_N"/>
    <property type="match status" value="1"/>
</dbReference>
<feature type="domain" description="Chalcone/stilbene synthase C-terminal" evidence="4">
    <location>
        <begin position="237"/>
        <end position="366"/>
    </location>
</feature>
<evidence type="ECO:0000313" key="6">
    <source>
        <dbReference type="Proteomes" id="UP001343257"/>
    </source>
</evidence>
<name>A0ABU6PNC1_9BACL</name>
<evidence type="ECO:0000313" key="5">
    <source>
        <dbReference type="EMBL" id="MED5016364.1"/>
    </source>
</evidence>
<organism evidence="5 6">
    <name type="scientific">Paenibacillus chibensis</name>
    <dbReference type="NCBI Taxonomy" id="59846"/>
    <lineage>
        <taxon>Bacteria</taxon>
        <taxon>Bacillati</taxon>
        <taxon>Bacillota</taxon>
        <taxon>Bacilli</taxon>
        <taxon>Bacillales</taxon>
        <taxon>Paenibacillaceae</taxon>
        <taxon>Paenibacillus</taxon>
    </lineage>
</organism>
<accession>A0ABU6PNC1</accession>
<dbReference type="Gene3D" id="3.40.47.10">
    <property type="match status" value="2"/>
</dbReference>
<evidence type="ECO:0000259" key="4">
    <source>
        <dbReference type="Pfam" id="PF02797"/>
    </source>
</evidence>
<dbReference type="PANTHER" id="PTHR11877:SF46">
    <property type="entry name" value="TYPE III POLYKETIDE SYNTHASE A"/>
    <property type="match status" value="1"/>
</dbReference>
<dbReference type="CDD" id="cd00831">
    <property type="entry name" value="CHS_like"/>
    <property type="match status" value="1"/>
</dbReference>
<keyword evidence="2" id="KW-0808">Transferase</keyword>
<dbReference type="Pfam" id="PF02797">
    <property type="entry name" value="Chal_sti_synt_C"/>
    <property type="match status" value="1"/>
</dbReference>
<keyword evidence="6" id="KW-1185">Reference proteome</keyword>
<dbReference type="SUPFAM" id="SSF53901">
    <property type="entry name" value="Thiolase-like"/>
    <property type="match status" value="2"/>
</dbReference>
<comment type="caution">
    <text evidence="5">The sequence shown here is derived from an EMBL/GenBank/DDBJ whole genome shotgun (WGS) entry which is preliminary data.</text>
</comment>
<dbReference type="Proteomes" id="UP001343257">
    <property type="component" value="Unassembled WGS sequence"/>
</dbReference>
<evidence type="ECO:0000256" key="2">
    <source>
        <dbReference type="ARBA" id="ARBA00022679"/>
    </source>
</evidence>
<dbReference type="EMBL" id="JARTLD010000009">
    <property type="protein sequence ID" value="MED5016364.1"/>
    <property type="molecule type" value="Genomic_DNA"/>
</dbReference>
<evidence type="ECO:0000259" key="3">
    <source>
        <dbReference type="Pfam" id="PF00195"/>
    </source>
</evidence>
<dbReference type="RefSeq" id="WP_328275413.1">
    <property type="nucleotide sequence ID" value="NZ_JARTLD010000009.1"/>
</dbReference>